<feature type="domain" description="Nicotinate phosphoribosyltransferase N-terminal" evidence="11">
    <location>
        <begin position="12"/>
        <end position="135"/>
    </location>
</feature>
<protein>
    <recommendedName>
        <fullName evidence="3 9">Nicotinate phosphoribosyltransferase</fullName>
        <ecNumber evidence="3 9">6.3.4.21</ecNumber>
    </recommendedName>
</protein>
<keyword evidence="7 9" id="KW-0808">Transferase</keyword>
<dbReference type="EMBL" id="JACOGK010000012">
    <property type="protein sequence ID" value="MBC3536688.1"/>
    <property type="molecule type" value="Genomic_DNA"/>
</dbReference>
<dbReference type="Pfam" id="PF04095">
    <property type="entry name" value="NAPRTase"/>
    <property type="match status" value="1"/>
</dbReference>
<dbReference type="NCBIfam" id="NF009131">
    <property type="entry name" value="PRK12484.1"/>
    <property type="match status" value="1"/>
</dbReference>
<dbReference type="GO" id="GO:0016757">
    <property type="term" value="F:glycosyltransferase activity"/>
    <property type="evidence" value="ECO:0007669"/>
    <property type="project" value="UniProtKB-KW"/>
</dbReference>
<accession>A0ABR6VHA3</accession>
<sequence>MKQMDTRNLSMVMDLYEMTMANGYFHTADIYDPVTFDVFYRKNPDGGGFAIFAGLEQVLDYLEGLHFGPEDIDYLRSLRLYDEKFLEWLAHFRFTGTVTAMPEGTIVYPNEPLVTINAPLIEAQLVETAILAQINHQSLIATKARRIVQAAKGRAVSDFGARRAHNMDAAVYGARAAYIGGVNSTATVLAGQLFGIPVSGTMAHSWVMYFDDEYTAFKHFAEIYPDQAVLLVDTYNVLTSGVPNAIRVAKEVLEPMGKRLAGIRLDSGDLAYLSKEARRMLDDAGLTDCRIVVSNSLDEYTIRSLLDQGGCIDSFGVGERLITAKSDPVFGGVYKLTAVHHGQACRPKIKLSESFEKITNPGRKKIWRIYDAIGHARADLLTNPDEKPDVRTEYVFVDPEKPWKRSHFSHCTAKELHQTYIQQGKRVQTLPALSDIRAYVQDQLRHEIWPEEQRFENPHHHYLDMSPAYYEMKMNLLRQTRGQGSL</sequence>
<evidence type="ECO:0000256" key="2">
    <source>
        <dbReference type="ARBA" id="ARBA00010897"/>
    </source>
</evidence>
<evidence type="ECO:0000256" key="8">
    <source>
        <dbReference type="ARBA" id="ARBA00048668"/>
    </source>
</evidence>
<dbReference type="SUPFAM" id="SSF54675">
    <property type="entry name" value="Nicotinate/Quinolinate PRTase N-terminal domain-like"/>
    <property type="match status" value="1"/>
</dbReference>
<dbReference type="InterPro" id="IPR041525">
    <property type="entry name" value="N/Namide_PRibTrfase"/>
</dbReference>
<evidence type="ECO:0000256" key="9">
    <source>
        <dbReference type="RuleBase" id="RU365100"/>
    </source>
</evidence>
<reference evidence="13 14" key="1">
    <citation type="submission" date="2020-08" db="EMBL/GenBank/DDBJ databases">
        <authorList>
            <person name="Liu C."/>
            <person name="Sun Q."/>
        </authorList>
    </citation>
    <scope>NUCLEOTIDE SEQUENCE [LARGE SCALE GENOMIC DNA]</scope>
    <source>
        <strain evidence="13 14">NSJ-59</strain>
    </source>
</reference>
<evidence type="ECO:0000256" key="7">
    <source>
        <dbReference type="ARBA" id="ARBA00022679"/>
    </source>
</evidence>
<evidence type="ECO:0000256" key="6">
    <source>
        <dbReference type="ARBA" id="ARBA00022642"/>
    </source>
</evidence>
<name>A0ABR6VHA3_9FIRM</name>
<evidence type="ECO:0000259" key="11">
    <source>
        <dbReference type="Pfam" id="PF17767"/>
    </source>
</evidence>
<feature type="domain" description="Nicotinate/nicotinamide phosphoribosyltransferase" evidence="10">
    <location>
        <begin position="156"/>
        <end position="335"/>
    </location>
</feature>
<keyword evidence="13" id="KW-0328">Glycosyltransferase</keyword>
<dbReference type="InterPro" id="IPR007229">
    <property type="entry name" value="Nic_PRibTrfase-Fam"/>
</dbReference>
<comment type="similarity">
    <text evidence="2 9">Belongs to the NAPRTase family.</text>
</comment>
<dbReference type="PANTHER" id="PTHR11098:SF1">
    <property type="entry name" value="NICOTINATE PHOSPHORIBOSYLTRANSFERASE"/>
    <property type="match status" value="1"/>
</dbReference>
<dbReference type="InterPro" id="IPR006405">
    <property type="entry name" value="Nic_PRibTrfase_pncB"/>
</dbReference>
<evidence type="ECO:0000256" key="5">
    <source>
        <dbReference type="ARBA" id="ARBA00022598"/>
    </source>
</evidence>
<evidence type="ECO:0000313" key="14">
    <source>
        <dbReference type="Proteomes" id="UP000606870"/>
    </source>
</evidence>
<dbReference type="Pfam" id="PF17956">
    <property type="entry name" value="NAPRTase_C"/>
    <property type="match status" value="1"/>
</dbReference>
<organism evidence="13 14">
    <name type="scientific">Megasphaera hominis</name>
    <dbReference type="NCBI Taxonomy" id="159836"/>
    <lineage>
        <taxon>Bacteria</taxon>
        <taxon>Bacillati</taxon>
        <taxon>Bacillota</taxon>
        <taxon>Negativicutes</taxon>
        <taxon>Veillonellales</taxon>
        <taxon>Veillonellaceae</taxon>
        <taxon>Megasphaera</taxon>
    </lineage>
</organism>
<dbReference type="EC" id="6.3.4.21" evidence="3 9"/>
<dbReference type="Gene3D" id="3.20.140.10">
    <property type="entry name" value="nicotinate phosphoribosyltransferase"/>
    <property type="match status" value="1"/>
</dbReference>
<dbReference type="InterPro" id="IPR013785">
    <property type="entry name" value="Aldolase_TIM"/>
</dbReference>
<keyword evidence="4" id="KW-0597">Phosphoprotein</keyword>
<dbReference type="NCBIfam" id="NF006695">
    <property type="entry name" value="PRK09243.1-2"/>
    <property type="match status" value="1"/>
</dbReference>
<comment type="PTM">
    <text evidence="9">Transiently phosphorylated on a His residue during the reaction cycle. Phosphorylation strongly increases the affinity for substrates and increases the rate of nicotinate D-ribonucleotide production. Dephosphorylation regenerates the low-affinity form of the enzyme, leading to product release.</text>
</comment>
<evidence type="ECO:0000259" key="10">
    <source>
        <dbReference type="Pfam" id="PF04095"/>
    </source>
</evidence>
<evidence type="ECO:0000256" key="1">
    <source>
        <dbReference type="ARBA" id="ARBA00004952"/>
    </source>
</evidence>
<dbReference type="SUPFAM" id="SSF51690">
    <property type="entry name" value="Nicotinate/Quinolinate PRTase C-terminal domain-like"/>
    <property type="match status" value="1"/>
</dbReference>
<comment type="function">
    <text evidence="9">Catalyzes the first step in the biosynthesis of NAD from nicotinic acid, the ATP-dependent synthesis of beta-nicotinate D-ribonucleotide from nicotinate and 5-phospho-D-ribose 1-phosphate.</text>
</comment>
<dbReference type="InterPro" id="IPR041619">
    <property type="entry name" value="NAPRTase_C"/>
</dbReference>
<comment type="caution">
    <text evidence="13">The sequence shown here is derived from an EMBL/GenBank/DDBJ whole genome shotgun (WGS) entry which is preliminary data.</text>
</comment>
<dbReference type="GO" id="GO:0004516">
    <property type="term" value="F:nicotinate phosphoribosyltransferase activity"/>
    <property type="evidence" value="ECO:0007669"/>
    <property type="project" value="UniProtKB-EC"/>
</dbReference>
<dbReference type="InterPro" id="IPR036068">
    <property type="entry name" value="Nicotinate_pribotase-like_C"/>
</dbReference>
<evidence type="ECO:0000259" key="12">
    <source>
        <dbReference type="Pfam" id="PF17956"/>
    </source>
</evidence>
<keyword evidence="5 9" id="KW-0436">Ligase</keyword>
<gene>
    <name evidence="13" type="ORF">H8J70_05425</name>
</gene>
<dbReference type="CDD" id="cd01570">
    <property type="entry name" value="NAPRTase_A"/>
    <property type="match status" value="1"/>
</dbReference>
<comment type="catalytic activity">
    <reaction evidence="8 9">
        <text>5-phospho-alpha-D-ribose 1-diphosphate + nicotinate + ATP + H2O = nicotinate beta-D-ribonucleotide + ADP + phosphate + diphosphate</text>
        <dbReference type="Rhea" id="RHEA:36163"/>
        <dbReference type="ChEBI" id="CHEBI:15377"/>
        <dbReference type="ChEBI" id="CHEBI:30616"/>
        <dbReference type="ChEBI" id="CHEBI:32544"/>
        <dbReference type="ChEBI" id="CHEBI:33019"/>
        <dbReference type="ChEBI" id="CHEBI:43474"/>
        <dbReference type="ChEBI" id="CHEBI:57502"/>
        <dbReference type="ChEBI" id="CHEBI:58017"/>
        <dbReference type="ChEBI" id="CHEBI:456216"/>
        <dbReference type="EC" id="6.3.4.21"/>
    </reaction>
</comment>
<proteinExistence type="inferred from homology"/>
<dbReference type="PANTHER" id="PTHR11098">
    <property type="entry name" value="NICOTINATE PHOSPHORIBOSYLTRANSFERASE"/>
    <property type="match status" value="1"/>
</dbReference>
<dbReference type="Gene3D" id="3.20.20.70">
    <property type="entry name" value="Aldolase class I"/>
    <property type="match status" value="1"/>
</dbReference>
<keyword evidence="14" id="KW-1185">Reference proteome</keyword>
<dbReference type="Pfam" id="PF17767">
    <property type="entry name" value="NAPRTase_N"/>
    <property type="match status" value="1"/>
</dbReference>
<dbReference type="PIRSF" id="PIRSF000484">
    <property type="entry name" value="NAPRT"/>
    <property type="match status" value="1"/>
</dbReference>
<comment type="pathway">
    <text evidence="1 9">Cofactor biosynthesis; NAD(+) biosynthesis; nicotinate D-ribonucleotide from nicotinate: step 1/1.</text>
</comment>
<keyword evidence="6 9" id="KW-0662">Pyridine nucleotide biosynthesis</keyword>
<dbReference type="RefSeq" id="WP_186502844.1">
    <property type="nucleotide sequence ID" value="NZ_JACOGK010000012.1"/>
</dbReference>
<feature type="domain" description="Nicotinate phosphoribosyltransferase C-terminal" evidence="12">
    <location>
        <begin position="363"/>
        <end position="473"/>
    </location>
</feature>
<dbReference type="Proteomes" id="UP000606870">
    <property type="component" value="Unassembled WGS sequence"/>
</dbReference>
<dbReference type="InterPro" id="IPR040727">
    <property type="entry name" value="NAPRTase_N"/>
</dbReference>
<evidence type="ECO:0000256" key="4">
    <source>
        <dbReference type="ARBA" id="ARBA00022553"/>
    </source>
</evidence>
<evidence type="ECO:0000256" key="3">
    <source>
        <dbReference type="ARBA" id="ARBA00013236"/>
    </source>
</evidence>
<evidence type="ECO:0000313" key="13">
    <source>
        <dbReference type="EMBL" id="MBC3536688.1"/>
    </source>
</evidence>
<dbReference type="NCBIfam" id="TIGR01513">
    <property type="entry name" value="NAPRTase_put"/>
    <property type="match status" value="1"/>
</dbReference>